<dbReference type="RefSeq" id="WP_062075462.1">
    <property type="nucleotide sequence ID" value="NZ_BBRC01000009.1"/>
</dbReference>
<protein>
    <submittedName>
        <fullName evidence="2">Uncharacterized protein</fullName>
    </submittedName>
</protein>
<sequence>MNKTAILTTVFQLFALGFGLGGASFFWTWPLVFAGQLLVTVAVADVVLQAVLPAVWTGFQVVGGGLLIITALMAAPSLTDGKLATLGLPRVLTEALGPIGGRILLVDAAIAVGVGAALVALIPIPTAQWGVRPDARRSLPPHRLR</sequence>
<keyword evidence="3" id="KW-1185">Reference proteome</keyword>
<reference evidence="2 3" key="1">
    <citation type="submission" date="2020-07" db="EMBL/GenBank/DDBJ databases">
        <title>Sequencing the genomes of 1000 actinobacteria strains.</title>
        <authorList>
            <person name="Klenk H.-P."/>
        </authorList>
    </citation>
    <scope>NUCLEOTIDE SEQUENCE [LARGE SCALE GENOMIC DNA]</scope>
    <source>
        <strain evidence="2 3">DSM 19970</strain>
    </source>
</reference>
<feature type="transmembrane region" description="Helical" evidence="1">
    <location>
        <begin position="99"/>
        <end position="122"/>
    </location>
</feature>
<dbReference type="AlphaFoldDB" id="A0A7Y9Z7P5"/>
<dbReference type="Proteomes" id="UP000547973">
    <property type="component" value="Unassembled WGS sequence"/>
</dbReference>
<feature type="transmembrane region" description="Helical" evidence="1">
    <location>
        <begin position="59"/>
        <end position="79"/>
    </location>
</feature>
<proteinExistence type="predicted"/>
<evidence type="ECO:0000256" key="1">
    <source>
        <dbReference type="SAM" id="Phobius"/>
    </source>
</evidence>
<keyword evidence="1" id="KW-1133">Transmembrane helix</keyword>
<organism evidence="2 3">
    <name type="scientific">Demequina lutea</name>
    <dbReference type="NCBI Taxonomy" id="431489"/>
    <lineage>
        <taxon>Bacteria</taxon>
        <taxon>Bacillati</taxon>
        <taxon>Actinomycetota</taxon>
        <taxon>Actinomycetes</taxon>
        <taxon>Micrococcales</taxon>
        <taxon>Demequinaceae</taxon>
        <taxon>Demequina</taxon>
    </lineage>
</organism>
<dbReference type="EMBL" id="JACBZO010000001">
    <property type="protein sequence ID" value="NYI40372.1"/>
    <property type="molecule type" value="Genomic_DNA"/>
</dbReference>
<keyword evidence="1" id="KW-0812">Transmembrane</keyword>
<evidence type="ECO:0000313" key="2">
    <source>
        <dbReference type="EMBL" id="NYI40372.1"/>
    </source>
</evidence>
<comment type="caution">
    <text evidence="2">The sequence shown here is derived from an EMBL/GenBank/DDBJ whole genome shotgun (WGS) entry which is preliminary data.</text>
</comment>
<accession>A0A7Y9Z7P5</accession>
<keyword evidence="1" id="KW-0472">Membrane</keyword>
<name>A0A7Y9Z7P5_9MICO</name>
<evidence type="ECO:0000313" key="3">
    <source>
        <dbReference type="Proteomes" id="UP000547973"/>
    </source>
</evidence>
<gene>
    <name evidence="2" type="ORF">BKA03_000491</name>
</gene>